<evidence type="ECO:0000256" key="14">
    <source>
        <dbReference type="PIRSR" id="PIRSR001529-2"/>
    </source>
</evidence>
<dbReference type="Pfam" id="PF00587">
    <property type="entry name" value="tRNA-synt_2b"/>
    <property type="match status" value="1"/>
</dbReference>
<dbReference type="Gene3D" id="3.30.930.10">
    <property type="entry name" value="Bira Bifunctional Protein, Domain 2"/>
    <property type="match status" value="1"/>
</dbReference>
<evidence type="ECO:0000256" key="11">
    <source>
        <dbReference type="ARBA" id="ARBA00048823"/>
    </source>
</evidence>
<keyword evidence="9 12" id="KW-0030">Aminoacyl-tRNA synthetase</keyword>
<dbReference type="PRINTS" id="PR00981">
    <property type="entry name" value="TRNASYNTHSER"/>
</dbReference>
<evidence type="ECO:0000313" key="18">
    <source>
        <dbReference type="Proteomes" id="UP000784700"/>
    </source>
</evidence>
<comment type="subcellular location">
    <subcellularLocation>
        <location evidence="1 12">Cytoplasm</location>
    </subcellularLocation>
</comment>
<gene>
    <name evidence="12" type="primary">serS</name>
    <name evidence="17" type="ORF">DY130_00485</name>
</gene>
<keyword evidence="4 12" id="KW-0963">Cytoplasm</keyword>
<comment type="subunit">
    <text evidence="12">Homodimer. The tRNA molecule binds across the dimer.</text>
</comment>
<feature type="binding site" evidence="12 14">
    <location>
        <begin position="350"/>
        <end position="353"/>
    </location>
    <ligand>
        <name>ATP</name>
        <dbReference type="ChEBI" id="CHEBI:30616"/>
    </ligand>
</feature>
<feature type="binding site" evidence="13">
    <location>
        <position position="383"/>
    </location>
    <ligand>
        <name>L-serine</name>
        <dbReference type="ChEBI" id="CHEBI:33384"/>
    </ligand>
</feature>
<keyword evidence="6 12" id="KW-0547">Nucleotide-binding</keyword>
<dbReference type="GO" id="GO:0016260">
    <property type="term" value="P:selenocysteine biosynthetic process"/>
    <property type="evidence" value="ECO:0007669"/>
    <property type="project" value="UniProtKB-UniRule"/>
</dbReference>
<evidence type="ECO:0000256" key="13">
    <source>
        <dbReference type="PIRSR" id="PIRSR001529-1"/>
    </source>
</evidence>
<proteinExistence type="inferred from homology"/>
<dbReference type="InterPro" id="IPR002314">
    <property type="entry name" value="aa-tRNA-synt_IIb"/>
</dbReference>
<dbReference type="InterPro" id="IPR015866">
    <property type="entry name" value="Ser-tRNA-synth_1_N"/>
</dbReference>
<dbReference type="GO" id="GO:0140096">
    <property type="term" value="F:catalytic activity, acting on a protein"/>
    <property type="evidence" value="ECO:0007669"/>
    <property type="project" value="UniProtKB-ARBA"/>
</dbReference>
<dbReference type="PANTHER" id="PTHR43697:SF1">
    <property type="entry name" value="SERINE--TRNA LIGASE"/>
    <property type="match status" value="1"/>
</dbReference>
<dbReference type="Gene3D" id="1.10.287.40">
    <property type="entry name" value="Serine-tRNA synthetase, tRNA binding domain"/>
    <property type="match status" value="1"/>
</dbReference>
<feature type="binding site" evidence="12 14">
    <location>
        <begin position="263"/>
        <end position="265"/>
    </location>
    <ligand>
        <name>ATP</name>
        <dbReference type="ChEBI" id="CHEBI:30616"/>
    </ligand>
</feature>
<evidence type="ECO:0000256" key="1">
    <source>
        <dbReference type="ARBA" id="ARBA00004496"/>
    </source>
</evidence>
<evidence type="ECO:0000256" key="10">
    <source>
        <dbReference type="ARBA" id="ARBA00047929"/>
    </source>
</evidence>
<dbReference type="GO" id="GO:0016740">
    <property type="term" value="F:transferase activity"/>
    <property type="evidence" value="ECO:0007669"/>
    <property type="project" value="UniProtKB-ARBA"/>
</dbReference>
<dbReference type="InterPro" id="IPR033729">
    <property type="entry name" value="SerRS_core"/>
</dbReference>
<organism evidence="17 18">
    <name type="scientific">Apilactobacillus micheneri</name>
    <dbReference type="NCBI Taxonomy" id="1899430"/>
    <lineage>
        <taxon>Bacteria</taxon>
        <taxon>Bacillati</taxon>
        <taxon>Bacillota</taxon>
        <taxon>Bacilli</taxon>
        <taxon>Lactobacillales</taxon>
        <taxon>Lactobacillaceae</taxon>
        <taxon>Apilactobacillus</taxon>
    </lineage>
</organism>
<dbReference type="GO" id="GO:0004828">
    <property type="term" value="F:serine-tRNA ligase activity"/>
    <property type="evidence" value="ECO:0007669"/>
    <property type="project" value="UniProtKB-UniRule"/>
</dbReference>
<dbReference type="RefSeq" id="WP_105963786.1">
    <property type="nucleotide sequence ID" value="NZ_POSO01000001.1"/>
</dbReference>
<dbReference type="Pfam" id="PF02403">
    <property type="entry name" value="Seryl_tRNA_N"/>
    <property type="match status" value="1"/>
</dbReference>
<accession>A0A9Q8IMV7</accession>
<comment type="caution">
    <text evidence="12">Lacks conserved residue(s) required for the propagation of feature annotation.</text>
</comment>
<evidence type="ECO:0000256" key="8">
    <source>
        <dbReference type="ARBA" id="ARBA00022917"/>
    </source>
</evidence>
<evidence type="ECO:0000256" key="9">
    <source>
        <dbReference type="ARBA" id="ARBA00023146"/>
    </source>
</evidence>
<feature type="binding site" evidence="13">
    <location>
        <position position="263"/>
    </location>
    <ligand>
        <name>L-serine</name>
        <dbReference type="ChEBI" id="CHEBI:33384"/>
    </ligand>
</feature>
<keyword evidence="15" id="KW-0175">Coiled coil</keyword>
<dbReference type="GO" id="GO:0005737">
    <property type="term" value="C:cytoplasm"/>
    <property type="evidence" value="ECO:0007669"/>
    <property type="project" value="UniProtKB-SubCell"/>
</dbReference>
<feature type="binding site" evidence="12 13">
    <location>
        <position position="286"/>
    </location>
    <ligand>
        <name>L-serine</name>
        <dbReference type="ChEBI" id="CHEBI:33384"/>
    </ligand>
</feature>
<comment type="similarity">
    <text evidence="3 12">Belongs to the class-II aminoacyl-tRNA synthetase family. Type-1 seryl-tRNA synthetase subfamily.</text>
</comment>
<feature type="binding site" evidence="13">
    <location>
        <position position="232"/>
    </location>
    <ligand>
        <name>L-serine</name>
        <dbReference type="ChEBI" id="CHEBI:33384"/>
    </ligand>
</feature>
<dbReference type="Proteomes" id="UP000784700">
    <property type="component" value="Unassembled WGS sequence"/>
</dbReference>
<name>A0A9Q8IMV7_9LACO</name>
<dbReference type="GO" id="GO:0006434">
    <property type="term" value="P:seryl-tRNA aminoacylation"/>
    <property type="evidence" value="ECO:0007669"/>
    <property type="project" value="UniProtKB-UniRule"/>
</dbReference>
<evidence type="ECO:0000313" key="17">
    <source>
        <dbReference type="EMBL" id="TPR46022.1"/>
    </source>
</evidence>
<evidence type="ECO:0000256" key="5">
    <source>
        <dbReference type="ARBA" id="ARBA00022598"/>
    </source>
</evidence>
<dbReference type="EC" id="6.1.1.11" evidence="12"/>
<dbReference type="CDD" id="cd00770">
    <property type="entry name" value="SerRS_core"/>
    <property type="match status" value="1"/>
</dbReference>
<dbReference type="InterPro" id="IPR042103">
    <property type="entry name" value="SerRS_1_N_sf"/>
</dbReference>
<evidence type="ECO:0000256" key="12">
    <source>
        <dbReference type="HAMAP-Rule" id="MF_00176"/>
    </source>
</evidence>
<dbReference type="PIRSF" id="PIRSF001529">
    <property type="entry name" value="Ser-tRNA-synth_IIa"/>
    <property type="match status" value="1"/>
</dbReference>
<dbReference type="InterPro" id="IPR002317">
    <property type="entry name" value="Ser-tRNA-ligase_type_1"/>
</dbReference>
<dbReference type="PROSITE" id="PS50862">
    <property type="entry name" value="AA_TRNA_LIGASE_II"/>
    <property type="match status" value="1"/>
</dbReference>
<dbReference type="InterPro" id="IPR010978">
    <property type="entry name" value="tRNA-bd_arm"/>
</dbReference>
<dbReference type="InterPro" id="IPR006195">
    <property type="entry name" value="aa-tRNA-synth_II"/>
</dbReference>
<dbReference type="SUPFAM" id="SSF46589">
    <property type="entry name" value="tRNA-binding arm"/>
    <property type="match status" value="1"/>
</dbReference>
<dbReference type="PANTHER" id="PTHR43697">
    <property type="entry name" value="SERYL-TRNA SYNTHETASE"/>
    <property type="match status" value="1"/>
</dbReference>
<dbReference type="GeneID" id="58107599"/>
<feature type="binding site" evidence="12">
    <location>
        <begin position="232"/>
        <end position="234"/>
    </location>
    <ligand>
        <name>L-serine</name>
        <dbReference type="ChEBI" id="CHEBI:33384"/>
    </ligand>
</feature>
<dbReference type="AlphaFoldDB" id="A0A9Q8IMV7"/>
<protein>
    <recommendedName>
        <fullName evidence="12">Serine--tRNA ligase</fullName>
        <ecNumber evidence="12">6.1.1.11</ecNumber>
    </recommendedName>
    <alternativeName>
        <fullName evidence="12">Seryl-tRNA synthetase</fullName>
        <shortName evidence="12">SerRS</shortName>
    </alternativeName>
    <alternativeName>
        <fullName evidence="12">Seryl-tRNA(Ser/Sec) synthetase</fullName>
    </alternativeName>
</protein>
<comment type="catalytic activity">
    <reaction evidence="10 12">
        <text>tRNA(Sec) + L-serine + ATP = L-seryl-tRNA(Sec) + AMP + diphosphate + H(+)</text>
        <dbReference type="Rhea" id="RHEA:42580"/>
        <dbReference type="Rhea" id="RHEA-COMP:9742"/>
        <dbReference type="Rhea" id="RHEA-COMP:10128"/>
        <dbReference type="ChEBI" id="CHEBI:15378"/>
        <dbReference type="ChEBI" id="CHEBI:30616"/>
        <dbReference type="ChEBI" id="CHEBI:33019"/>
        <dbReference type="ChEBI" id="CHEBI:33384"/>
        <dbReference type="ChEBI" id="CHEBI:78442"/>
        <dbReference type="ChEBI" id="CHEBI:78533"/>
        <dbReference type="ChEBI" id="CHEBI:456215"/>
        <dbReference type="EC" id="6.1.1.11"/>
    </reaction>
</comment>
<comment type="function">
    <text evidence="12">Catalyzes the attachment of serine to tRNA(Ser). Is also able to aminoacylate tRNA(Sec) with serine, to form the misacylated tRNA L-seryl-tRNA(Sec), which will be further converted into selenocysteinyl-tRNA(Sec).</text>
</comment>
<evidence type="ECO:0000256" key="7">
    <source>
        <dbReference type="ARBA" id="ARBA00022840"/>
    </source>
</evidence>
<evidence type="ECO:0000256" key="6">
    <source>
        <dbReference type="ARBA" id="ARBA00022741"/>
    </source>
</evidence>
<feature type="binding site" evidence="12">
    <location>
        <position position="385"/>
    </location>
    <ligand>
        <name>L-serine</name>
        <dbReference type="ChEBI" id="CHEBI:33384"/>
    </ligand>
</feature>
<evidence type="ECO:0000256" key="2">
    <source>
        <dbReference type="ARBA" id="ARBA00005045"/>
    </source>
</evidence>
<sequence length="427" mass="48156">MLDMKMIRQNPDFIKDKLATRGIKAETIDELIGYDEKRRELILKSETLKANKNKASKKIAEAKRNKEDATDAINEMKQVGADIKQLDADLEKTEKDQHDLAAHLPNIPADGVPESLTEEGAVELRKIGKPRNFKFEPKHHWDIGEKLGILNFDASAKVAGSRFVYYMGAGAKLERAVYNFYLDQNDKAGYTEVLPPYMVNSASMYGTGQFPKFLENKAGFEIADSDLTMIPTAEVPLVNYYRDDVIPTEKLPVKFTALTPAFRSEAGSAGRDTRGLIRLHQFNKVEMVQFTKPEDSWDALESITEHAESLLKLLKIPYHVITLTTSDMSFTAAMTHDLEVWMPAQGRYREISSCSNTTDFQARRAHIQYRDENGKLQYVHTLNGSGLAVGRTVAAILENYQNEDGTVDIPEVLQPYMHGMKKISKEN</sequence>
<evidence type="ECO:0000256" key="15">
    <source>
        <dbReference type="SAM" id="Coils"/>
    </source>
</evidence>
<comment type="catalytic activity">
    <reaction evidence="11 12">
        <text>tRNA(Ser) + L-serine + ATP = L-seryl-tRNA(Ser) + AMP + diphosphate + H(+)</text>
        <dbReference type="Rhea" id="RHEA:12292"/>
        <dbReference type="Rhea" id="RHEA-COMP:9669"/>
        <dbReference type="Rhea" id="RHEA-COMP:9703"/>
        <dbReference type="ChEBI" id="CHEBI:15378"/>
        <dbReference type="ChEBI" id="CHEBI:30616"/>
        <dbReference type="ChEBI" id="CHEBI:33019"/>
        <dbReference type="ChEBI" id="CHEBI:33384"/>
        <dbReference type="ChEBI" id="CHEBI:78442"/>
        <dbReference type="ChEBI" id="CHEBI:78533"/>
        <dbReference type="ChEBI" id="CHEBI:456215"/>
        <dbReference type="EC" id="6.1.1.11"/>
    </reaction>
</comment>
<comment type="pathway">
    <text evidence="2 12">Aminoacyl-tRNA biosynthesis; selenocysteinyl-tRNA(Sec) biosynthesis; L-seryl-tRNA(Sec) from L-serine and tRNA(Sec): step 1/1.</text>
</comment>
<comment type="domain">
    <text evidence="12">Consists of two distinct domains, a catalytic core and a N-terminal extension that is involved in tRNA binding.</text>
</comment>
<dbReference type="EMBL" id="QUBG01000001">
    <property type="protein sequence ID" value="TPR46022.1"/>
    <property type="molecule type" value="Genomic_DNA"/>
</dbReference>
<comment type="caution">
    <text evidence="17">The sequence shown here is derived from an EMBL/GenBank/DDBJ whole genome shotgun (WGS) entry which is preliminary data.</text>
</comment>
<dbReference type="GO" id="GO:0005524">
    <property type="term" value="F:ATP binding"/>
    <property type="evidence" value="ECO:0007669"/>
    <property type="project" value="UniProtKB-UniRule"/>
</dbReference>
<dbReference type="SUPFAM" id="SSF55681">
    <property type="entry name" value="Class II aaRS and biotin synthetases"/>
    <property type="match status" value="1"/>
</dbReference>
<feature type="domain" description="Aminoacyl-transfer RNA synthetases class-II family profile" evidence="16">
    <location>
        <begin position="172"/>
        <end position="410"/>
    </location>
</feature>
<evidence type="ECO:0000256" key="3">
    <source>
        <dbReference type="ARBA" id="ARBA00010728"/>
    </source>
</evidence>
<keyword evidence="8 12" id="KW-0648">Protein biosynthesis</keyword>
<keyword evidence="5 12" id="KW-0436">Ligase</keyword>
<reference evidence="17" key="1">
    <citation type="submission" date="2018-08" db="EMBL/GenBank/DDBJ databases">
        <title>Comparative genomics of wild bee and flower associated Lactobacillus reveals potential adaptation to the bee host.</title>
        <authorList>
            <person name="Vuong H.Q."/>
            <person name="Mcfrederick Q.S."/>
        </authorList>
    </citation>
    <scope>NUCLEOTIDE SEQUENCE</scope>
    <source>
        <strain evidence="17">HV_63</strain>
    </source>
</reference>
<dbReference type="NCBIfam" id="TIGR00414">
    <property type="entry name" value="serS"/>
    <property type="match status" value="1"/>
</dbReference>
<keyword evidence="7 12" id="KW-0067">ATP-binding</keyword>
<evidence type="ECO:0000259" key="16">
    <source>
        <dbReference type="PROSITE" id="PS50862"/>
    </source>
</evidence>
<dbReference type="HAMAP" id="MF_00176">
    <property type="entry name" value="Ser_tRNA_synth_type1"/>
    <property type="match status" value="1"/>
</dbReference>
<evidence type="ECO:0000256" key="4">
    <source>
        <dbReference type="ARBA" id="ARBA00022490"/>
    </source>
</evidence>
<dbReference type="InterPro" id="IPR045864">
    <property type="entry name" value="aa-tRNA-synth_II/BPL/LPL"/>
</dbReference>
<feature type="coiled-coil region" evidence="15">
    <location>
        <begin position="45"/>
        <end position="96"/>
    </location>
</feature>